<accession>A0ABZ2C5G2</accession>
<sequence length="324" mass="35465">MTITGVTPNGEQVTVGVEPYLDQIKSRIVTFVDLTNKVLDFLNKQNERGPDGKPVKDALLAGNNFLRDLTHKIRSSINMIVPGIQSGELQSLQDLGISFKKDEDGFHLKLDDSQLNKALNTNPDQVKQVLAFRFQTTNSSFLMPTSPQALDGGLGGKNIGVSVTNQGGVISAYYTLNTVNYPANIDSKGTITPQDGTPLSSLSPIYLMPSVYNSLSVGDTQSTTITITQGILDVLGNSLKGVVQKGLSVGGKTLVQAGSYENEDKRIGDDIQKDEIKIEKINEKAEREREKILRQFERMQGILEMAKHMRAMIASYFAAQNKQN</sequence>
<feature type="domain" description="Flagellar hook-associated protein 2 C-terminal" evidence="2">
    <location>
        <begin position="2"/>
        <end position="305"/>
    </location>
</feature>
<evidence type="ECO:0000313" key="3">
    <source>
        <dbReference type="EMBL" id="WVX67293.1"/>
    </source>
</evidence>
<dbReference type="InterPro" id="IPR010809">
    <property type="entry name" value="FliD_C"/>
</dbReference>
<dbReference type="PANTHER" id="PTHR30288:SF0">
    <property type="entry name" value="FLAGELLAR HOOK-ASSOCIATED PROTEIN 2"/>
    <property type="match status" value="1"/>
</dbReference>
<dbReference type="PANTHER" id="PTHR30288">
    <property type="entry name" value="FLAGELLAR CAP/ASSEMBLY PROTEIN FLID"/>
    <property type="match status" value="1"/>
</dbReference>
<evidence type="ECO:0000313" key="4">
    <source>
        <dbReference type="Proteomes" id="UP001330434"/>
    </source>
</evidence>
<evidence type="ECO:0000256" key="1">
    <source>
        <dbReference type="SAM" id="Coils"/>
    </source>
</evidence>
<keyword evidence="4" id="KW-1185">Reference proteome</keyword>
<keyword evidence="3" id="KW-0969">Cilium</keyword>
<dbReference type="Proteomes" id="UP001330434">
    <property type="component" value="Chromosome"/>
</dbReference>
<dbReference type="EMBL" id="CP133270">
    <property type="protein sequence ID" value="WVX67293.1"/>
    <property type="molecule type" value="Genomic_DNA"/>
</dbReference>
<proteinExistence type="predicted"/>
<reference evidence="3 4" key="1">
    <citation type="journal article" date="2024" name="Environ. Microbiol.">
        <title>Novel evolutionary insights on the interactions of the Holosporales (Alphaproteobacteria) with eukaryotic hosts from comparative genomics.</title>
        <authorList>
            <person name="Giovannini M."/>
            <person name="Petroni G."/>
            <person name="Castelli M."/>
        </authorList>
    </citation>
    <scope>NUCLEOTIDE SEQUENCE [LARGE SCALE GENOMIC DNA]</scope>
    <source>
        <strain evidence="3 4">US_Bl 15I1</strain>
    </source>
</reference>
<name>A0ABZ2C5G2_9PROT</name>
<feature type="coiled-coil region" evidence="1">
    <location>
        <begin position="271"/>
        <end position="302"/>
    </location>
</feature>
<organism evidence="3 4">
    <name type="scientific">Candidatus Bealeia paramacronuclearis</name>
    <dbReference type="NCBI Taxonomy" id="1921001"/>
    <lineage>
        <taxon>Bacteria</taxon>
        <taxon>Pseudomonadati</taxon>
        <taxon>Pseudomonadota</taxon>
        <taxon>Alphaproteobacteria</taxon>
        <taxon>Holosporales</taxon>
        <taxon>Holosporaceae</taxon>
        <taxon>Candidatus Bealeia</taxon>
    </lineage>
</organism>
<keyword evidence="1" id="KW-0175">Coiled coil</keyword>
<keyword evidence="3" id="KW-0966">Cell projection</keyword>
<protein>
    <submittedName>
        <fullName evidence="3">Flagellar filament capping protein FliD</fullName>
    </submittedName>
</protein>
<gene>
    <name evidence="3" type="ORF">Bealeia1_01492</name>
</gene>
<dbReference type="InterPro" id="IPR040026">
    <property type="entry name" value="FliD"/>
</dbReference>
<dbReference type="Pfam" id="PF07195">
    <property type="entry name" value="FliD_C"/>
    <property type="match status" value="1"/>
</dbReference>
<evidence type="ECO:0000259" key="2">
    <source>
        <dbReference type="Pfam" id="PF07195"/>
    </source>
</evidence>
<keyword evidence="3" id="KW-0282">Flagellum</keyword>